<dbReference type="RefSeq" id="WP_284480413.1">
    <property type="nucleotide sequence ID" value="NZ_JASNJD010000004.1"/>
</dbReference>
<evidence type="ECO:0000313" key="1">
    <source>
        <dbReference type="EMBL" id="MDK3017601.1"/>
    </source>
</evidence>
<proteinExistence type="predicted"/>
<organism evidence="1 2">
    <name type="scientific">Pseudodonghicola flavimaris</name>
    <dbReference type="NCBI Taxonomy" id="3050036"/>
    <lineage>
        <taxon>Bacteria</taxon>
        <taxon>Pseudomonadati</taxon>
        <taxon>Pseudomonadota</taxon>
        <taxon>Alphaproteobacteria</taxon>
        <taxon>Rhodobacterales</taxon>
        <taxon>Paracoccaceae</taxon>
        <taxon>Pseudodonghicola</taxon>
    </lineage>
</organism>
<dbReference type="Proteomes" id="UP001243757">
    <property type="component" value="Unassembled WGS sequence"/>
</dbReference>
<gene>
    <name evidence="1" type="ORF">QO033_07920</name>
</gene>
<comment type="caution">
    <text evidence="1">The sequence shown here is derived from an EMBL/GenBank/DDBJ whole genome shotgun (WGS) entry which is preliminary data.</text>
</comment>
<sequence length="62" mass="7223">MPDTRSETRIFVRVINLATEVLESEEIMDHDNRRHRATLEGRLHWALRNGRAVTIGPMEVPE</sequence>
<dbReference type="EMBL" id="JASNJD010000004">
    <property type="protein sequence ID" value="MDK3017601.1"/>
    <property type="molecule type" value="Genomic_DNA"/>
</dbReference>
<evidence type="ECO:0000313" key="2">
    <source>
        <dbReference type="Proteomes" id="UP001243757"/>
    </source>
</evidence>
<reference evidence="1 2" key="1">
    <citation type="submission" date="2023-05" db="EMBL/GenBank/DDBJ databases">
        <title>Pseudodonghicola sp. nov.</title>
        <authorList>
            <person name="Huang J."/>
        </authorList>
    </citation>
    <scope>NUCLEOTIDE SEQUENCE [LARGE SCALE GENOMIC DNA]</scope>
    <source>
        <strain evidence="1 2">IC7</strain>
    </source>
</reference>
<protein>
    <submittedName>
        <fullName evidence="1">Uncharacterized protein</fullName>
    </submittedName>
</protein>
<name>A0ABT7EZ16_9RHOB</name>
<keyword evidence="2" id="KW-1185">Reference proteome</keyword>
<accession>A0ABT7EZ16</accession>